<feature type="domain" description="Bacterial surface antigen (D15)" evidence="5">
    <location>
        <begin position="393"/>
        <end position="695"/>
    </location>
</feature>
<dbReference type="AlphaFoldDB" id="A0A845AEZ8"/>
<dbReference type="PANTHER" id="PTHR12815">
    <property type="entry name" value="SORTING AND ASSEMBLY MACHINERY SAMM50 PROTEIN FAMILY MEMBER"/>
    <property type="match status" value="1"/>
</dbReference>
<sequence length="695" mass="75317">MPLAPLAAQSTESQPSLDDLIPDNAVKDPQAWAKQGTDAPQVPIAQSEIDPTTPLGPLPGTQIAWPDDLTIPRIEQPGQPEDIQYADLKVSGPQLRYSEAPTDTVAKGLVLGFPQKEPPFSQRDDFVERFASLSTIKKLDDKSDNVGQLAARARQDETLLENLLRVYGYYDGQVLRSIGNLEPGKDQASAQPVVRFDIVPGPHYTYDTIDLGKLMSAPDGPELRKSFKIESGDFVQSDTIVEQQANLDTALGETGYPFATIDDPQLLIDHASHEADLTMLVDPKGKYVFGSVVSNRPNFLSSKHLGKIARFHPGDTYKRSLEFDLRRAITATGLVSSVTVTPKAIKQPEGDQPGVVDVEVRLRKAKLRTIAGSLGYGTEEGYKAAVSWENRNFFKPEGLLRVRAIAGTQEQLGGVTVQFNNFHARDQVLTFDAYAQTQDNIAYKSRTVALTGDFEKQSNLLFQKPFSWALGAEIIGTDEGNQDLTGVPEPSQRYLIAGIHGRAMIDTTDSLLDPTKGFRVTGFLAPEASFTQGTQYFYLRNQADFSYYKSIGDRLVLAGRTRLATIQGAPLDGIAPSRRLYAGGGASVRGYGYEAIGPKDVNGNPTGGRSLVELSGEARIKTGLFGGKLSFVPFLDAGSVSTATTPTFNDIKLGAGLGVRYATGFGPLRVDVGFPLNPDPTDSFVAVYVSLGQAF</sequence>
<feature type="region of interest" description="Disordered" evidence="4">
    <location>
        <begin position="1"/>
        <end position="61"/>
    </location>
</feature>
<dbReference type="PANTHER" id="PTHR12815:SF42">
    <property type="entry name" value="BACTERIAL SURFACE ANTIGEN (D15) DOMAIN-CONTAINING PROTEIN"/>
    <property type="match status" value="1"/>
</dbReference>
<keyword evidence="3" id="KW-0472">Membrane</keyword>
<evidence type="ECO:0000259" key="5">
    <source>
        <dbReference type="Pfam" id="PF01103"/>
    </source>
</evidence>
<dbReference type="Pfam" id="PF01103">
    <property type="entry name" value="Omp85"/>
    <property type="match status" value="1"/>
</dbReference>
<accession>A0A845AEZ8</accession>
<organism evidence="6 7">
    <name type="scientific">Qipengyuania algicida</name>
    <dbReference type="NCBI Taxonomy" id="1836209"/>
    <lineage>
        <taxon>Bacteria</taxon>
        <taxon>Pseudomonadati</taxon>
        <taxon>Pseudomonadota</taxon>
        <taxon>Alphaproteobacteria</taxon>
        <taxon>Sphingomonadales</taxon>
        <taxon>Erythrobacteraceae</taxon>
        <taxon>Qipengyuania</taxon>
    </lineage>
</organism>
<evidence type="ECO:0000256" key="3">
    <source>
        <dbReference type="ARBA" id="ARBA00023136"/>
    </source>
</evidence>
<keyword evidence="2" id="KW-1134">Transmembrane beta strand</keyword>
<evidence type="ECO:0000256" key="2">
    <source>
        <dbReference type="ARBA" id="ARBA00022452"/>
    </source>
</evidence>
<protein>
    <submittedName>
        <fullName evidence="6">BamA/TamA family outer membrane protein</fullName>
    </submittedName>
</protein>
<keyword evidence="2" id="KW-0812">Transmembrane</keyword>
<dbReference type="Gene3D" id="3.10.20.310">
    <property type="entry name" value="membrane protein fhac"/>
    <property type="match status" value="2"/>
</dbReference>
<evidence type="ECO:0000256" key="1">
    <source>
        <dbReference type="ARBA" id="ARBA00004370"/>
    </source>
</evidence>
<feature type="compositionally biased region" description="Low complexity" evidence="4">
    <location>
        <begin position="51"/>
        <end position="61"/>
    </location>
</feature>
<dbReference type="Gene3D" id="2.40.160.50">
    <property type="entry name" value="membrane protein fhac: a member of the omp85/tpsb transporter family"/>
    <property type="match status" value="1"/>
</dbReference>
<comment type="caution">
    <text evidence="6">The sequence shown here is derived from an EMBL/GenBank/DDBJ whole genome shotgun (WGS) entry which is preliminary data.</text>
</comment>
<dbReference type="InterPro" id="IPR039910">
    <property type="entry name" value="D15-like"/>
</dbReference>
<dbReference type="Proteomes" id="UP000439780">
    <property type="component" value="Unassembled WGS sequence"/>
</dbReference>
<keyword evidence="7" id="KW-1185">Reference proteome</keyword>
<dbReference type="OrthoDB" id="9769707at2"/>
<dbReference type="GO" id="GO:0019867">
    <property type="term" value="C:outer membrane"/>
    <property type="evidence" value="ECO:0007669"/>
    <property type="project" value="InterPro"/>
</dbReference>
<dbReference type="InterPro" id="IPR000184">
    <property type="entry name" value="Bac_surfAg_D15"/>
</dbReference>
<name>A0A845AEZ8_9SPHN</name>
<dbReference type="EMBL" id="WTYA01000001">
    <property type="protein sequence ID" value="MXP27531.1"/>
    <property type="molecule type" value="Genomic_DNA"/>
</dbReference>
<evidence type="ECO:0000313" key="7">
    <source>
        <dbReference type="Proteomes" id="UP000439780"/>
    </source>
</evidence>
<comment type="subcellular location">
    <subcellularLocation>
        <location evidence="1">Membrane</location>
    </subcellularLocation>
</comment>
<proteinExistence type="predicted"/>
<gene>
    <name evidence="6" type="ORF">GRI58_01685</name>
</gene>
<evidence type="ECO:0000256" key="4">
    <source>
        <dbReference type="SAM" id="MobiDB-lite"/>
    </source>
</evidence>
<evidence type="ECO:0000313" key="6">
    <source>
        <dbReference type="EMBL" id="MXP27531.1"/>
    </source>
</evidence>
<reference evidence="6 7" key="1">
    <citation type="submission" date="2019-12" db="EMBL/GenBank/DDBJ databases">
        <title>Genomic-based taxomic classification of the family Erythrobacteraceae.</title>
        <authorList>
            <person name="Xu L."/>
        </authorList>
    </citation>
    <scope>NUCLEOTIDE SEQUENCE [LARGE SCALE GENOMIC DNA]</scope>
    <source>
        <strain evidence="6 7">KEMB 9005-328</strain>
    </source>
</reference>